<dbReference type="EMBL" id="CAJNBH010000014">
    <property type="protein sequence ID" value="CAE6788978.1"/>
    <property type="molecule type" value="Genomic_DNA"/>
</dbReference>
<feature type="compositionally biased region" description="Low complexity" evidence="1">
    <location>
        <begin position="898"/>
        <end position="909"/>
    </location>
</feature>
<proteinExistence type="predicted"/>
<name>A0ABM8S4R8_9BURK</name>
<feature type="region of interest" description="Disordered" evidence="1">
    <location>
        <begin position="210"/>
        <end position="253"/>
    </location>
</feature>
<dbReference type="RefSeq" id="WP_200659516.1">
    <property type="nucleotide sequence ID" value="NZ_CAJNBH010000014.1"/>
</dbReference>
<organism evidence="3 4">
    <name type="scientific">Paraburkholderia nemoris</name>
    <dbReference type="NCBI Taxonomy" id="2793076"/>
    <lineage>
        <taxon>Bacteria</taxon>
        <taxon>Pseudomonadati</taxon>
        <taxon>Pseudomonadota</taxon>
        <taxon>Betaproteobacteria</taxon>
        <taxon>Burkholderiales</taxon>
        <taxon>Burkholderiaceae</taxon>
        <taxon>Paraburkholderia</taxon>
    </lineage>
</organism>
<evidence type="ECO:0000256" key="1">
    <source>
        <dbReference type="SAM" id="MobiDB-lite"/>
    </source>
</evidence>
<evidence type="ECO:0000259" key="2">
    <source>
        <dbReference type="PROSITE" id="PS50994"/>
    </source>
</evidence>
<reference evidence="3 4" key="1">
    <citation type="submission" date="2021-02" db="EMBL/GenBank/DDBJ databases">
        <authorList>
            <person name="Vanwijnsberghe S."/>
        </authorList>
    </citation>
    <scope>NUCLEOTIDE SEQUENCE [LARGE SCALE GENOMIC DNA]</scope>
    <source>
        <strain evidence="3 4">R-69776</strain>
    </source>
</reference>
<feature type="compositionally biased region" description="Polar residues" evidence="1">
    <location>
        <begin position="210"/>
        <end position="223"/>
    </location>
</feature>
<dbReference type="Proteomes" id="UP000673821">
    <property type="component" value="Unassembled WGS sequence"/>
</dbReference>
<dbReference type="InterPro" id="IPR012337">
    <property type="entry name" value="RNaseH-like_sf"/>
</dbReference>
<accession>A0ABM8S4R8</accession>
<dbReference type="InterPro" id="IPR001584">
    <property type="entry name" value="Integrase_cat-core"/>
</dbReference>
<feature type="region of interest" description="Disordered" evidence="1">
    <location>
        <begin position="853"/>
        <end position="916"/>
    </location>
</feature>
<evidence type="ECO:0000313" key="4">
    <source>
        <dbReference type="Proteomes" id="UP000673821"/>
    </source>
</evidence>
<keyword evidence="4" id="KW-1185">Reference proteome</keyword>
<protein>
    <recommendedName>
        <fullName evidence="2">Integrase catalytic domain-containing protein</fullName>
    </recommendedName>
</protein>
<sequence length="916" mass="100884">MPRLRILPAGFVRTGDSVARPLREDRDSSANYWYFHSNKLNSLLLIESDVLFASVVMLELRPDVVSYDGLAATASSDDPESAADVAVRFADGHRELWYCRRNVPPADWCAPIPEGTRGRLITGEDIGKSRYLFDNALMLSGAITAARDYDHSATCHALLKKFAVQATTTVEEIESIPDHDPALLRAALALLLADGTLSADLETQLLSPQSVIGTGEGHSTTSRPALPGTLTTDARGRPGSLPEPDTPEGDALELLPPRRLIPGAYVRTKWPTPEHREVPDADRPRYNKCKTIVDDYRRGRTYQAICEAHSVSEGEVRRLVLRCVTPCPGGIHGYYALIRGKRLGSAKARATDGKEVAAGAGSHQWTRLLARVEGLDAFIRTVVLGGDAPQEGRDLDIDDIHHRVIQYLGQVGVGPEDYPLTNADRGRDAVARHVRRLADQHLLRFTRIYHGESSEKRAKHTGRGLRRIIRPLRPGSFAQLDYWRTDKLPKISYPNRYGDSFEIPLPKWYYAVLVDELFSSVLSGFPTLEITPSTDSALECLDRFVHPEQYRRSDFAGGGPMDPGPCFAGELVPALRGTRIDVLRVDNAWANLSDAFIRAAVYQFGAAVNFGPTYTWVTRAVVERVIGNIARLTGKATSPESTVGLGNLRLALDESCRDHNTSPTERLNFSSPVSALTNVLRQSGAGLIVAPLPRETVENSRLLDYFFIRPVRGNLKKGVRPYVQELRRRYVGGALEQETELLRSRGQLVQVEGRIRRYDVRLCDAGIVGGKSLGRLVPDRQQDMLISVRDAINLRRSGSRQRALIIQEAAAAKVRTDRKGKRKQKPDPDALGQARANQDRALHADRVAMQVAMPSPTVDAASTSPSREQEPALRAWNTPKTTALVVVRGSGPRETALGSWSPSGSTSSGRRGGEHE</sequence>
<comment type="caution">
    <text evidence="3">The sequence shown here is derived from an EMBL/GenBank/DDBJ whole genome shotgun (WGS) entry which is preliminary data.</text>
</comment>
<feature type="region of interest" description="Disordered" evidence="1">
    <location>
        <begin position="814"/>
        <end position="838"/>
    </location>
</feature>
<dbReference type="PROSITE" id="PS50994">
    <property type="entry name" value="INTEGRASE"/>
    <property type="match status" value="1"/>
</dbReference>
<gene>
    <name evidence="3" type="ORF">R69776_04664</name>
</gene>
<feature type="domain" description="Integrase catalytic" evidence="2">
    <location>
        <begin position="470"/>
        <end position="680"/>
    </location>
</feature>
<evidence type="ECO:0000313" key="3">
    <source>
        <dbReference type="EMBL" id="CAE6788978.1"/>
    </source>
</evidence>
<dbReference type="SUPFAM" id="SSF53098">
    <property type="entry name" value="Ribonuclease H-like"/>
    <property type="match status" value="1"/>
</dbReference>